<comment type="similarity">
    <text evidence="2">Belongs to the eukaryotic RPC7 RNA polymerase subunit family.</text>
</comment>
<evidence type="ECO:0000256" key="2">
    <source>
        <dbReference type="ARBA" id="ARBA00008352"/>
    </source>
</evidence>
<name>A0A2P4QE11_RHIID</name>
<keyword evidence="5" id="KW-0804">Transcription</keyword>
<gene>
    <name evidence="5" type="ORF">GLOIN_2v1475077</name>
</gene>
<dbReference type="InterPro" id="IPR024661">
    <property type="entry name" value="RNA_pol_III_Rpc31"/>
</dbReference>
<reference evidence="5 6" key="2">
    <citation type="journal article" date="2018" name="New Phytol.">
        <title>High intraspecific genome diversity in the model arbuscular mycorrhizal symbiont Rhizophagus irregularis.</title>
        <authorList>
            <person name="Chen E.C.H."/>
            <person name="Morin E."/>
            <person name="Beaudet D."/>
            <person name="Noel J."/>
            <person name="Yildirir G."/>
            <person name="Ndikumana S."/>
            <person name="Charron P."/>
            <person name="St-Onge C."/>
            <person name="Giorgi J."/>
            <person name="Kruger M."/>
            <person name="Marton T."/>
            <person name="Ropars J."/>
            <person name="Grigoriev I.V."/>
            <person name="Hainaut M."/>
            <person name="Henrissat B."/>
            <person name="Roux C."/>
            <person name="Martin F."/>
            <person name="Corradi N."/>
        </authorList>
    </citation>
    <scope>NUCLEOTIDE SEQUENCE [LARGE SCALE GENOMIC DNA]</scope>
    <source>
        <strain evidence="5 6">DAOM 197198</strain>
    </source>
</reference>
<dbReference type="GO" id="GO:0005666">
    <property type="term" value="C:RNA polymerase III complex"/>
    <property type="evidence" value="ECO:0007669"/>
    <property type="project" value="TreeGrafter"/>
</dbReference>
<evidence type="ECO:0000256" key="4">
    <source>
        <dbReference type="SAM" id="MobiDB-lite"/>
    </source>
</evidence>
<proteinExistence type="inferred from homology"/>
<keyword evidence="3" id="KW-0539">Nucleus</keyword>
<dbReference type="AlphaFoldDB" id="A0A2P4QE11"/>
<feature type="compositionally biased region" description="Acidic residues" evidence="4">
    <location>
        <begin position="228"/>
        <end position="270"/>
    </location>
</feature>
<dbReference type="Pfam" id="PF11705">
    <property type="entry name" value="RNA_pol_3_Rpc31"/>
    <property type="match status" value="1"/>
</dbReference>
<feature type="compositionally biased region" description="Basic and acidic residues" evidence="4">
    <location>
        <begin position="207"/>
        <end position="227"/>
    </location>
</feature>
<dbReference type="EMBL" id="AUPC02000056">
    <property type="protein sequence ID" value="POG75868.1"/>
    <property type="molecule type" value="Genomic_DNA"/>
</dbReference>
<comment type="subcellular location">
    <subcellularLocation>
        <location evidence="1">Nucleus</location>
    </subcellularLocation>
</comment>
<evidence type="ECO:0000256" key="3">
    <source>
        <dbReference type="ARBA" id="ARBA00023242"/>
    </source>
</evidence>
<evidence type="ECO:0000313" key="5">
    <source>
        <dbReference type="EMBL" id="POG75868.1"/>
    </source>
</evidence>
<evidence type="ECO:0000313" key="6">
    <source>
        <dbReference type="Proteomes" id="UP000018888"/>
    </source>
</evidence>
<organism evidence="5 6">
    <name type="scientific">Rhizophagus irregularis (strain DAOM 181602 / DAOM 197198 / MUCL 43194)</name>
    <name type="common">Arbuscular mycorrhizal fungus</name>
    <name type="synonym">Glomus intraradices</name>
    <dbReference type="NCBI Taxonomy" id="747089"/>
    <lineage>
        <taxon>Eukaryota</taxon>
        <taxon>Fungi</taxon>
        <taxon>Fungi incertae sedis</taxon>
        <taxon>Mucoromycota</taxon>
        <taxon>Glomeromycotina</taxon>
        <taxon>Glomeromycetes</taxon>
        <taxon>Glomerales</taxon>
        <taxon>Glomeraceae</taxon>
        <taxon>Rhizophagus</taxon>
    </lineage>
</organism>
<protein>
    <submittedName>
        <fullName evidence="5">DNA-directed RNA polymerase III subunit Rpc31-domain-containing protein</fullName>
    </submittedName>
</protein>
<dbReference type="PANTHER" id="PTHR15367">
    <property type="entry name" value="DNA-DIRECTED RNA POLYMERASE III"/>
    <property type="match status" value="1"/>
</dbReference>
<dbReference type="VEuPathDB" id="FungiDB:RhiirFUN_010894"/>
<dbReference type="GO" id="GO:0006383">
    <property type="term" value="P:transcription by RNA polymerase III"/>
    <property type="evidence" value="ECO:0007669"/>
    <property type="project" value="InterPro"/>
</dbReference>
<keyword evidence="5" id="KW-0240">DNA-directed RNA polymerase</keyword>
<reference evidence="5 6" key="1">
    <citation type="journal article" date="2013" name="Proc. Natl. Acad. Sci. U.S.A.">
        <title>Genome of an arbuscular mycorrhizal fungus provides insight into the oldest plant symbiosis.</title>
        <authorList>
            <person name="Tisserant E."/>
            <person name="Malbreil M."/>
            <person name="Kuo A."/>
            <person name="Kohler A."/>
            <person name="Symeonidi A."/>
            <person name="Balestrini R."/>
            <person name="Charron P."/>
            <person name="Duensing N."/>
            <person name="Frei Dit Frey N."/>
            <person name="Gianinazzi-Pearson V."/>
            <person name="Gilbert L.B."/>
            <person name="Handa Y."/>
            <person name="Herr J.R."/>
            <person name="Hijri M."/>
            <person name="Koul R."/>
            <person name="Kawaguchi M."/>
            <person name="Krajinski F."/>
            <person name="Lammers P.J."/>
            <person name="Masclaux F.G."/>
            <person name="Murat C."/>
            <person name="Morin E."/>
            <person name="Ndikumana S."/>
            <person name="Pagni M."/>
            <person name="Petitpierre D."/>
            <person name="Requena N."/>
            <person name="Rosikiewicz P."/>
            <person name="Riley R."/>
            <person name="Saito K."/>
            <person name="San Clemente H."/>
            <person name="Shapiro H."/>
            <person name="van Tuinen D."/>
            <person name="Becard G."/>
            <person name="Bonfante P."/>
            <person name="Paszkowski U."/>
            <person name="Shachar-Hill Y.Y."/>
            <person name="Tuskan G.A."/>
            <person name="Young P.W."/>
            <person name="Sanders I.R."/>
            <person name="Henrissat B."/>
            <person name="Rensing S.A."/>
            <person name="Grigoriev I.V."/>
            <person name="Corradi N."/>
            <person name="Roux C."/>
            <person name="Martin F."/>
        </authorList>
    </citation>
    <scope>NUCLEOTIDE SEQUENCE [LARGE SCALE GENOMIC DNA]</scope>
    <source>
        <strain evidence="5 6">DAOM 197198</strain>
    </source>
</reference>
<sequence>MEITAILTENITPNVPPDVSYEISPQDQALFITTKICENKNFIAFSNKGDSTIFGTTMKTGSRTSFTRPKRGRPKNILFEQSSNELHQTLSSDTSPRIEFQESIPPSEDEQEVLKALFAYKASLKDSLFFITSTPSSRDIQRYTDQFKKKKTQRSLQDVKTDLAYFPQELHIVKDKSIKVTNSIDTNQRKVQSDLNLTFGQLLEQEGREKTKNVEHENENEFEKDSNMEQDLEDEEYEEAADYFENYFDDGDDDAFDDDGGGGEGEAYFD</sequence>
<keyword evidence="6" id="KW-1185">Reference proteome</keyword>
<dbReference type="PANTHER" id="PTHR15367:SF2">
    <property type="entry name" value="DNA-DIRECTED RNA POLYMERASE III SUBUNIT"/>
    <property type="match status" value="1"/>
</dbReference>
<comment type="caution">
    <text evidence="5">The sequence shown here is derived from an EMBL/GenBank/DDBJ whole genome shotgun (WGS) entry which is preliminary data.</text>
</comment>
<dbReference type="Proteomes" id="UP000018888">
    <property type="component" value="Unassembled WGS sequence"/>
</dbReference>
<feature type="region of interest" description="Disordered" evidence="4">
    <location>
        <begin position="207"/>
        <end position="270"/>
    </location>
</feature>
<accession>A0A2P4QE11</accession>
<evidence type="ECO:0000256" key="1">
    <source>
        <dbReference type="ARBA" id="ARBA00004123"/>
    </source>
</evidence>